<evidence type="ECO:0000313" key="22">
    <source>
        <dbReference type="EMBL" id="HAE1265022.1"/>
    </source>
</evidence>
<organism evidence="1 27">
    <name type="scientific">Salmonella diarizonae</name>
    <dbReference type="NCBI Taxonomy" id="59204"/>
    <lineage>
        <taxon>Bacteria</taxon>
        <taxon>Pseudomonadati</taxon>
        <taxon>Pseudomonadota</taxon>
        <taxon>Gammaproteobacteria</taxon>
        <taxon>Enterobacterales</taxon>
        <taxon>Enterobacteriaceae</taxon>
        <taxon>Salmonella</taxon>
    </lineage>
</organism>
<evidence type="ECO:0000313" key="15">
    <source>
        <dbReference type="EMBL" id="HAB4676526.1"/>
    </source>
</evidence>
<evidence type="ECO:0000313" key="18">
    <source>
        <dbReference type="EMBL" id="HAB5019259.1"/>
    </source>
</evidence>
<reference evidence="1 27" key="1">
    <citation type="submission" date="2017-09" db="EMBL/GenBank/DDBJ databases">
        <title>Complete genome of Salmonella enterica subsp. diarizonae isolated from stool of a patient with bacterial enteropathy.</title>
        <authorList>
            <person name="Zhou J."/>
            <person name="Chen Q."/>
            <person name="Guo L."/>
            <person name="Fan J."/>
        </authorList>
    </citation>
    <scope>NUCLEOTIDE SEQUENCE [LARGE SCALE GENOMIC DNA]</scope>
    <source>
        <strain evidence="1 27">HZS154</strain>
    </source>
</reference>
<dbReference type="EMBL" id="DAAHCF010000037">
    <property type="protein sequence ID" value="HAB5478076.1"/>
    <property type="molecule type" value="Genomic_DNA"/>
</dbReference>
<dbReference type="EMBL" id="DAAGVB010000123">
    <property type="protein sequence ID" value="HAB4676526.1"/>
    <property type="molecule type" value="Genomic_DNA"/>
</dbReference>
<dbReference type="EMBL" id="RSHK01000018">
    <property type="protein sequence ID" value="MIE71210.1"/>
    <property type="molecule type" value="Genomic_DNA"/>
</dbReference>
<dbReference type="AlphaFoldDB" id="A0A2I5HP29"/>
<dbReference type="EMBL" id="DAAGTH010000011">
    <property type="protein sequence ID" value="HAB4464880.1"/>
    <property type="molecule type" value="Genomic_DNA"/>
</dbReference>
<reference evidence="3" key="5">
    <citation type="submission" date="2019-10" db="EMBL/GenBank/DDBJ databases">
        <authorList>
            <consortium name="NCBI Pathogen Detection Project"/>
        </authorList>
    </citation>
    <scope>NUCLEOTIDE SEQUENCE</scope>
    <source>
        <strain evidence="3">Salmonella enterica</strain>
    </source>
</reference>
<dbReference type="EMBL" id="DAAHAQ010000066">
    <property type="protein sequence ID" value="HAB5330195.1"/>
    <property type="molecule type" value="Genomic_DNA"/>
</dbReference>
<dbReference type="EMBL" id="DAAFZM010000072">
    <property type="protein sequence ID" value="HAB2187440.1"/>
    <property type="molecule type" value="Genomic_DNA"/>
</dbReference>
<evidence type="ECO:0000313" key="25">
    <source>
        <dbReference type="EMBL" id="HAE1647886.1"/>
    </source>
</evidence>
<evidence type="ECO:0000313" key="14">
    <source>
        <dbReference type="EMBL" id="HAB4464880.1"/>
    </source>
</evidence>
<dbReference type="Proteomes" id="UP000885362">
    <property type="component" value="Unassembled WGS sequence"/>
</dbReference>
<dbReference type="EMBL" id="CP023345">
    <property type="protein sequence ID" value="ATW57315.1"/>
    <property type="molecule type" value="Genomic_DNA"/>
</dbReference>
<dbReference type="EMBL" id="DAAGOS010000007">
    <property type="protein sequence ID" value="HAB3922692.1"/>
    <property type="molecule type" value="Genomic_DNA"/>
</dbReference>
<evidence type="ECO:0000313" key="16">
    <source>
        <dbReference type="EMBL" id="HAB4717901.1"/>
    </source>
</evidence>
<reference evidence="2" key="4">
    <citation type="submission" date="2019-07" db="EMBL/GenBank/DDBJ databases">
        <authorList>
            <person name="Ashton P.M."/>
            <person name="Dallman T."/>
            <person name="Nair S."/>
            <person name="De Pinna E."/>
            <person name="Peters T."/>
            <person name="Grant K."/>
        </authorList>
    </citation>
    <scope>NUCLEOTIDE SEQUENCE</scope>
    <source>
        <strain evidence="2">481463</strain>
    </source>
</reference>
<evidence type="ECO:0000313" key="11">
    <source>
        <dbReference type="EMBL" id="HAB3979019.1"/>
    </source>
</evidence>
<dbReference type="EMBL" id="AAIXUH010000025">
    <property type="protein sequence ID" value="ECJ2915524.1"/>
    <property type="molecule type" value="Genomic_DNA"/>
</dbReference>
<accession>A0A2I5HP29</accession>
<evidence type="ECO:0000313" key="1">
    <source>
        <dbReference type="EMBL" id="ATW57315.1"/>
    </source>
</evidence>
<sequence>MNTSANTGSQATATEVKFHTYPFNCASLLVNAPSRRDIPAHLHLLTFSAFYLTGCGLQRQQALLPRDRIPASAPAG</sequence>
<evidence type="ECO:0000313" key="6">
    <source>
        <dbReference type="EMBL" id="HAB1993709.1"/>
    </source>
</evidence>
<dbReference type="EMBL" id="DAAGVM010000016">
    <property type="protein sequence ID" value="HAB4723272.1"/>
    <property type="molecule type" value="Genomic_DNA"/>
</dbReference>
<dbReference type="EMBL" id="DAAQZS010000017">
    <property type="protein sequence ID" value="HAE1475569.1"/>
    <property type="molecule type" value="Genomic_DNA"/>
</dbReference>
<dbReference type="EMBL" id="DAAFWI010000041">
    <property type="protein sequence ID" value="HAB1777778.1"/>
    <property type="molecule type" value="Genomic_DNA"/>
</dbReference>
<dbReference type="EMBL" id="DAAFXY010000029">
    <property type="protein sequence ID" value="HAB1979051.1"/>
    <property type="molecule type" value="Genomic_DNA"/>
</dbReference>
<evidence type="ECO:0000313" key="19">
    <source>
        <dbReference type="EMBL" id="HAB5330195.1"/>
    </source>
</evidence>
<dbReference type="Proteomes" id="UP000230639">
    <property type="component" value="Chromosome"/>
</dbReference>
<dbReference type="EMBL" id="DAAGNY010000055">
    <property type="protein sequence ID" value="HAB3844717.1"/>
    <property type="molecule type" value="Genomic_DNA"/>
</dbReference>
<evidence type="ECO:0000313" key="9">
    <source>
        <dbReference type="EMBL" id="HAB3844717.1"/>
    </source>
</evidence>
<evidence type="ECO:0000313" key="21">
    <source>
        <dbReference type="EMBL" id="HAB5843589.1"/>
    </source>
</evidence>
<name>A0A2I5HP29_SALDZ</name>
<evidence type="ECO:0000313" key="7">
    <source>
        <dbReference type="EMBL" id="HAB2187440.1"/>
    </source>
</evidence>
<dbReference type="EMBL" id="DAAGQE010000107">
    <property type="protein sequence ID" value="HAB4102441.1"/>
    <property type="molecule type" value="Genomic_DNA"/>
</dbReference>
<gene>
    <name evidence="1" type="ORF">CNQ75_24120</name>
    <name evidence="26" type="ORF">EL06_17715</name>
    <name evidence="2" type="ORF">FNI27_21670</name>
    <name evidence="22" type="ORF">G2916_10750</name>
    <name evidence="25" type="ORF">G2974_05435</name>
    <name evidence="24" type="ORF">G2997_18355</name>
    <name evidence="23" type="ORF">G3A00_16730</name>
    <name evidence="18" type="ORF">GB016_22845</name>
    <name evidence="5" type="ORF">GB034_13515</name>
    <name evidence="6" type="ORF">GB088_21780</name>
    <name evidence="20" type="ORF">GB236_08930</name>
    <name evidence="21" type="ORF">GB246_23135</name>
    <name evidence="8" type="ORF">GB337_03920</name>
    <name evidence="7" type="ORF">GB348_23250</name>
    <name evidence="19" type="ORF">GBS30_10960</name>
    <name evidence="10" type="ORF">GBV97_04450</name>
    <name evidence="9" type="ORF">GBW00_23050</name>
    <name evidence="11" type="ORF">GBX19_15855</name>
    <name evidence="3" type="ORF">GBY11_20100</name>
    <name evidence="12" type="ORF">GBY15_23055</name>
    <name evidence="13" type="ORF">GBY49_20745</name>
    <name evidence="14" type="ORF">GBZ04_09120</name>
    <name evidence="4" type="ORF">GBZ10_21320</name>
    <name evidence="15" type="ORF">GBZ12_22665</name>
    <name evidence="16" type="ORF">GBZ37_00015</name>
    <name evidence="17" type="ORF">GBZ41_05610</name>
</gene>
<evidence type="ECO:0000313" key="8">
    <source>
        <dbReference type="EMBL" id="HAB2324193.1"/>
    </source>
</evidence>
<dbReference type="EMBL" id="DAAGXW010000053">
    <property type="protein sequence ID" value="HAB5019259.1"/>
    <property type="molecule type" value="Genomic_DNA"/>
</dbReference>
<evidence type="ECO:0000313" key="20">
    <source>
        <dbReference type="EMBL" id="HAB5478076.1"/>
    </source>
</evidence>
<reference evidence="26" key="3">
    <citation type="submission" date="2018-08" db="EMBL/GenBank/DDBJ databases">
        <authorList>
            <consortium name="GenomeTrakr network: Whole genome sequencing for foodborne pathogen traceback"/>
        </authorList>
    </citation>
    <scope>NUCLEOTIDE SEQUENCE [LARGE SCALE GENOMIC DNA]</scope>
    <source>
        <strain evidence="26">FMA0132</strain>
    </source>
</reference>
<evidence type="ECO:0000313" key="24">
    <source>
        <dbReference type="EMBL" id="HAE1596575.1"/>
    </source>
</evidence>
<evidence type="ECO:0000313" key="5">
    <source>
        <dbReference type="EMBL" id="HAB1979051.1"/>
    </source>
</evidence>
<protein>
    <submittedName>
        <fullName evidence="1">Uncharacterized protein</fullName>
    </submittedName>
</protein>
<dbReference type="EMBL" id="DAARAS010000010">
    <property type="protein sequence ID" value="HAE1647886.1"/>
    <property type="molecule type" value="Genomic_DNA"/>
</dbReference>
<evidence type="ECO:0000313" key="27">
    <source>
        <dbReference type="Proteomes" id="UP000230639"/>
    </source>
</evidence>
<dbReference type="EMBL" id="DAAGPC010000037">
    <property type="protein sequence ID" value="HAB3979019.1"/>
    <property type="molecule type" value="Genomic_DNA"/>
</dbReference>
<dbReference type="EMBL" id="DAAGBA010000007">
    <property type="protein sequence ID" value="HAB2324193.1"/>
    <property type="molecule type" value="Genomic_DNA"/>
</dbReference>
<dbReference type="EMBL" id="DAAGTE010000098">
    <property type="protein sequence ID" value="HAB4458704.1"/>
    <property type="molecule type" value="Genomic_DNA"/>
</dbReference>
<dbReference type="EMBL" id="DAAGVL010000001">
    <property type="protein sequence ID" value="HAB4717901.1"/>
    <property type="molecule type" value="Genomic_DNA"/>
</dbReference>
<proteinExistence type="predicted"/>
<dbReference type="EMBL" id="DAAFYE010000075">
    <property type="protein sequence ID" value="HAB1993709.1"/>
    <property type="molecule type" value="Genomic_DNA"/>
</dbReference>
<evidence type="ECO:0000313" key="17">
    <source>
        <dbReference type="EMBL" id="HAB4723272.1"/>
    </source>
</evidence>
<reference evidence="3" key="2">
    <citation type="journal article" date="2018" name="Genome Biol.">
        <title>SKESA: strategic k-mer extension for scrupulous assemblies.</title>
        <authorList>
            <person name="Souvorov A."/>
            <person name="Agarwala R."/>
            <person name="Lipman D.J."/>
        </authorList>
    </citation>
    <scope>NUCLEOTIDE SEQUENCE</scope>
    <source>
        <strain evidence="3">Salmonella enterica</strain>
    </source>
</reference>
<evidence type="ECO:0000313" key="26">
    <source>
        <dbReference type="EMBL" id="MIE71210.1"/>
    </source>
</evidence>
<dbReference type="EMBL" id="DAAQZP010000053">
    <property type="protein sequence ID" value="HAE1596575.1"/>
    <property type="molecule type" value="Genomic_DNA"/>
</dbReference>
<evidence type="ECO:0000313" key="13">
    <source>
        <dbReference type="EMBL" id="HAB4458704.1"/>
    </source>
</evidence>
<evidence type="ECO:0000313" key="2">
    <source>
        <dbReference type="EMBL" id="ECJ2915524.1"/>
    </source>
</evidence>
<evidence type="ECO:0000313" key="10">
    <source>
        <dbReference type="EMBL" id="HAB3922692.1"/>
    </source>
</evidence>
<evidence type="ECO:0000313" key="4">
    <source>
        <dbReference type="EMBL" id="HAB1848898.1"/>
    </source>
</evidence>
<dbReference type="EMBL" id="DAAHFA010000066">
    <property type="protein sequence ID" value="HAB5843589.1"/>
    <property type="molecule type" value="Genomic_DNA"/>
</dbReference>
<evidence type="ECO:0000313" key="3">
    <source>
        <dbReference type="EMBL" id="HAB1777778.1"/>
    </source>
</evidence>
<dbReference type="EMBL" id="DAAQXJ010000038">
    <property type="protein sequence ID" value="HAE1265022.1"/>
    <property type="molecule type" value="Genomic_DNA"/>
</dbReference>
<evidence type="ECO:0000313" key="23">
    <source>
        <dbReference type="EMBL" id="HAE1475569.1"/>
    </source>
</evidence>
<dbReference type="EMBL" id="DAAFWY010000032">
    <property type="protein sequence ID" value="HAB1848898.1"/>
    <property type="molecule type" value="Genomic_DNA"/>
</dbReference>
<evidence type="ECO:0000313" key="12">
    <source>
        <dbReference type="EMBL" id="HAB4102441.1"/>
    </source>
</evidence>